<evidence type="ECO:0000259" key="2">
    <source>
        <dbReference type="Pfam" id="PF09361"/>
    </source>
</evidence>
<evidence type="ECO:0000313" key="3">
    <source>
        <dbReference type="EMBL" id="EPX84980.1"/>
    </source>
</evidence>
<proteinExistence type="predicted"/>
<keyword evidence="4" id="KW-1185">Reference proteome</keyword>
<organism evidence="3 4">
    <name type="scientific">Salipiger mucosus DSM 16094</name>
    <dbReference type="NCBI Taxonomy" id="1123237"/>
    <lineage>
        <taxon>Bacteria</taxon>
        <taxon>Pseudomonadati</taxon>
        <taxon>Pseudomonadota</taxon>
        <taxon>Alphaproteobacteria</taxon>
        <taxon>Rhodobacterales</taxon>
        <taxon>Roseobacteraceae</taxon>
        <taxon>Salipiger</taxon>
    </lineage>
</organism>
<feature type="domain" description="Phasin" evidence="2">
    <location>
        <begin position="25"/>
        <end position="120"/>
    </location>
</feature>
<dbReference type="eggNOG" id="ENOG5032ZVK">
    <property type="taxonomic scope" value="Bacteria"/>
</dbReference>
<evidence type="ECO:0000256" key="1">
    <source>
        <dbReference type="SAM" id="MobiDB-lite"/>
    </source>
</evidence>
<evidence type="ECO:0000313" key="4">
    <source>
        <dbReference type="Proteomes" id="UP000015347"/>
    </source>
</evidence>
<protein>
    <submittedName>
        <fullName evidence="3">Phasin, PhaP</fullName>
    </submittedName>
</protein>
<accession>S9S470</accession>
<name>S9S470_9RHOB</name>
<dbReference type="STRING" id="1123237.Salmuc_00577"/>
<dbReference type="InterPro" id="IPR018968">
    <property type="entry name" value="Phasin"/>
</dbReference>
<dbReference type="EMBL" id="APVH01000011">
    <property type="protein sequence ID" value="EPX84980.1"/>
    <property type="molecule type" value="Genomic_DNA"/>
</dbReference>
<dbReference type="RefSeq" id="WP_020041119.1">
    <property type="nucleotide sequence ID" value="NZ_KE557273.1"/>
</dbReference>
<comment type="caution">
    <text evidence="3">The sequence shown here is derived from an EMBL/GenBank/DDBJ whole genome shotgun (WGS) entry which is preliminary data.</text>
</comment>
<feature type="compositionally biased region" description="Low complexity" evidence="1">
    <location>
        <begin position="113"/>
        <end position="136"/>
    </location>
</feature>
<dbReference type="OrthoDB" id="7875016at2"/>
<feature type="region of interest" description="Disordered" evidence="1">
    <location>
        <begin position="112"/>
        <end position="136"/>
    </location>
</feature>
<dbReference type="AlphaFoldDB" id="S9S470"/>
<dbReference type="Pfam" id="PF09361">
    <property type="entry name" value="Phasin_2"/>
    <property type="match status" value="1"/>
</dbReference>
<sequence length="136" mass="14323">MATQTDFTKFFADMPNMFDTKAFGDSLKTFADMNEKMTGIAVDTAAKTTDIMTSSAQETFGNMRKLTAVRTNPADYGPAMTDFAQAQMQVAQKASEAFSQVAQSAGGQFTDVTAKAGETTTKKAASTAKTAAAKAA</sequence>
<dbReference type="HOGENOM" id="CLU_1884309_0_0_5"/>
<gene>
    <name evidence="3" type="ORF">Salmuc_00577</name>
</gene>
<reference evidence="4" key="1">
    <citation type="journal article" date="2014" name="Stand. Genomic Sci.">
        <title>Genome sequence of the exopolysaccharide-producing Salipiger mucosus type strain (DSM 16094(T)), a moderately halophilic member of the Roseobacter clade.</title>
        <authorList>
            <person name="Riedel T."/>
            <person name="Spring S."/>
            <person name="Fiebig A."/>
            <person name="Petersen J."/>
            <person name="Kyrpides N.C."/>
            <person name="Goker M."/>
            <person name="Klenk H.P."/>
        </authorList>
    </citation>
    <scope>NUCLEOTIDE SEQUENCE [LARGE SCALE GENOMIC DNA]</scope>
    <source>
        <strain evidence="4">DSM 16094</strain>
    </source>
</reference>
<dbReference type="Proteomes" id="UP000015347">
    <property type="component" value="Unassembled WGS sequence"/>
</dbReference>